<dbReference type="AlphaFoldDB" id="A0A072U4S4"/>
<organism evidence="2 4">
    <name type="scientific">Medicago truncatula</name>
    <name type="common">Barrel medic</name>
    <name type="synonym">Medicago tribuloides</name>
    <dbReference type="NCBI Taxonomy" id="3880"/>
    <lineage>
        <taxon>Eukaryota</taxon>
        <taxon>Viridiplantae</taxon>
        <taxon>Streptophyta</taxon>
        <taxon>Embryophyta</taxon>
        <taxon>Tracheophyta</taxon>
        <taxon>Spermatophyta</taxon>
        <taxon>Magnoliopsida</taxon>
        <taxon>eudicotyledons</taxon>
        <taxon>Gunneridae</taxon>
        <taxon>Pentapetalae</taxon>
        <taxon>rosids</taxon>
        <taxon>fabids</taxon>
        <taxon>Fabales</taxon>
        <taxon>Fabaceae</taxon>
        <taxon>Papilionoideae</taxon>
        <taxon>50 kb inversion clade</taxon>
        <taxon>NPAAA clade</taxon>
        <taxon>Hologalegina</taxon>
        <taxon>IRL clade</taxon>
        <taxon>Trifolieae</taxon>
        <taxon>Medicago</taxon>
    </lineage>
</organism>
<name>A0A072U4S4_MEDTR</name>
<feature type="transmembrane region" description="Helical" evidence="1">
    <location>
        <begin position="124"/>
        <end position="145"/>
    </location>
</feature>
<evidence type="ECO:0000313" key="4">
    <source>
        <dbReference type="Proteomes" id="UP000002051"/>
    </source>
</evidence>
<gene>
    <name evidence="2" type="ordered locus">MTR_7g104905</name>
</gene>
<keyword evidence="1 2" id="KW-0812">Transmembrane</keyword>
<reference evidence="3" key="3">
    <citation type="submission" date="2015-04" db="UniProtKB">
        <authorList>
            <consortium name="EnsemblPlants"/>
        </authorList>
    </citation>
    <scope>IDENTIFICATION</scope>
    <source>
        <strain evidence="3">cv. Jemalong A17</strain>
    </source>
</reference>
<proteinExistence type="predicted"/>
<feature type="transmembrane region" description="Helical" evidence="1">
    <location>
        <begin position="37"/>
        <end position="57"/>
    </location>
</feature>
<keyword evidence="4" id="KW-1185">Reference proteome</keyword>
<evidence type="ECO:0000313" key="2">
    <source>
        <dbReference type="EMBL" id="KEH24143.1"/>
    </source>
</evidence>
<sequence length="289" mass="32317">MMAQPSASPPAPVLSAEVLGSGGCGSFFRRRRRHGAFGSETLLFFGVVLCSCPFSVVPCPGVVRSLLVSASNLAPLNHIGACFHLSARKKLQHLLHFCCFPCFGSRHSTTTVLLSEHVRAADHFFVAHFVVAVPTLLYVLWFLVVMGRCSGGMIRLEVLKVSVVGEFSSEFLAAAEVVASLLCMINPLSTNFRIVCRRKDRGGCGCTHRWPWRFRFDLFGARPLRGHYMFRYYYYFDVVFYFVCWWCCVVVPLLEGLWDCLGEVWMDSCGCFGLGLVSERFADGSYIRG</sequence>
<dbReference type="Proteomes" id="UP000002051">
    <property type="component" value="Unassembled WGS sequence"/>
</dbReference>
<reference evidence="2 4" key="2">
    <citation type="journal article" date="2014" name="BMC Genomics">
        <title>An improved genome release (version Mt4.0) for the model legume Medicago truncatula.</title>
        <authorList>
            <person name="Tang H."/>
            <person name="Krishnakumar V."/>
            <person name="Bidwell S."/>
            <person name="Rosen B."/>
            <person name="Chan A."/>
            <person name="Zhou S."/>
            <person name="Gentzbittel L."/>
            <person name="Childs K.L."/>
            <person name="Yandell M."/>
            <person name="Gundlach H."/>
            <person name="Mayer K.F."/>
            <person name="Schwartz D.C."/>
            <person name="Town C.D."/>
        </authorList>
    </citation>
    <scope>GENOME REANNOTATION</scope>
    <source>
        <strain evidence="2">A17</strain>
        <strain evidence="3 4">cv. Jemalong A17</strain>
    </source>
</reference>
<evidence type="ECO:0000313" key="3">
    <source>
        <dbReference type="EnsemblPlants" id="KEH24143"/>
    </source>
</evidence>
<accession>A0A072U4S4</accession>
<keyword evidence="1" id="KW-1133">Transmembrane helix</keyword>
<feature type="transmembrane region" description="Helical" evidence="1">
    <location>
        <begin position="232"/>
        <end position="254"/>
    </location>
</feature>
<dbReference type="EnsemblPlants" id="KEH24143">
    <property type="protein sequence ID" value="KEH24143"/>
    <property type="gene ID" value="MTR_7g104905"/>
</dbReference>
<dbReference type="EMBL" id="CM001223">
    <property type="protein sequence ID" value="KEH24143.1"/>
    <property type="molecule type" value="Genomic_DNA"/>
</dbReference>
<keyword evidence="1" id="KW-0472">Membrane</keyword>
<dbReference type="HOGENOM" id="CLU_964331_0_0_1"/>
<evidence type="ECO:0000256" key="1">
    <source>
        <dbReference type="SAM" id="Phobius"/>
    </source>
</evidence>
<protein>
    <submittedName>
        <fullName evidence="2">Transmembrane protein, putative</fullName>
    </submittedName>
</protein>
<reference evidence="2 4" key="1">
    <citation type="journal article" date="2011" name="Nature">
        <title>The Medicago genome provides insight into the evolution of rhizobial symbioses.</title>
        <authorList>
            <person name="Young N.D."/>
            <person name="Debelle F."/>
            <person name="Oldroyd G.E."/>
            <person name="Geurts R."/>
            <person name="Cannon S.B."/>
            <person name="Udvardi M.K."/>
            <person name="Benedito V.A."/>
            <person name="Mayer K.F."/>
            <person name="Gouzy J."/>
            <person name="Schoof H."/>
            <person name="Van de Peer Y."/>
            <person name="Proost S."/>
            <person name="Cook D.R."/>
            <person name="Meyers B.C."/>
            <person name="Spannagl M."/>
            <person name="Cheung F."/>
            <person name="De Mita S."/>
            <person name="Krishnakumar V."/>
            <person name="Gundlach H."/>
            <person name="Zhou S."/>
            <person name="Mudge J."/>
            <person name="Bharti A.K."/>
            <person name="Murray J.D."/>
            <person name="Naoumkina M.A."/>
            <person name="Rosen B."/>
            <person name="Silverstein K.A."/>
            <person name="Tang H."/>
            <person name="Rombauts S."/>
            <person name="Zhao P.X."/>
            <person name="Zhou P."/>
            <person name="Barbe V."/>
            <person name="Bardou P."/>
            <person name="Bechner M."/>
            <person name="Bellec A."/>
            <person name="Berger A."/>
            <person name="Berges H."/>
            <person name="Bidwell S."/>
            <person name="Bisseling T."/>
            <person name="Choisne N."/>
            <person name="Couloux A."/>
            <person name="Denny R."/>
            <person name="Deshpande S."/>
            <person name="Dai X."/>
            <person name="Doyle J.J."/>
            <person name="Dudez A.M."/>
            <person name="Farmer A.D."/>
            <person name="Fouteau S."/>
            <person name="Franken C."/>
            <person name="Gibelin C."/>
            <person name="Gish J."/>
            <person name="Goldstein S."/>
            <person name="Gonzalez A.J."/>
            <person name="Green P.J."/>
            <person name="Hallab A."/>
            <person name="Hartog M."/>
            <person name="Hua A."/>
            <person name="Humphray S.J."/>
            <person name="Jeong D.H."/>
            <person name="Jing Y."/>
            <person name="Jocker A."/>
            <person name="Kenton S.M."/>
            <person name="Kim D.J."/>
            <person name="Klee K."/>
            <person name="Lai H."/>
            <person name="Lang C."/>
            <person name="Lin S."/>
            <person name="Macmil S.L."/>
            <person name="Magdelenat G."/>
            <person name="Matthews L."/>
            <person name="McCorrison J."/>
            <person name="Monaghan E.L."/>
            <person name="Mun J.H."/>
            <person name="Najar F.Z."/>
            <person name="Nicholson C."/>
            <person name="Noirot C."/>
            <person name="O'Bleness M."/>
            <person name="Paule C.R."/>
            <person name="Poulain J."/>
            <person name="Prion F."/>
            <person name="Qin B."/>
            <person name="Qu C."/>
            <person name="Retzel E.F."/>
            <person name="Riddle C."/>
            <person name="Sallet E."/>
            <person name="Samain S."/>
            <person name="Samson N."/>
            <person name="Sanders I."/>
            <person name="Saurat O."/>
            <person name="Scarpelli C."/>
            <person name="Schiex T."/>
            <person name="Segurens B."/>
            <person name="Severin A.J."/>
            <person name="Sherrier D.J."/>
            <person name="Shi R."/>
            <person name="Sims S."/>
            <person name="Singer S.R."/>
            <person name="Sinharoy S."/>
            <person name="Sterck L."/>
            <person name="Viollet A."/>
            <person name="Wang B.B."/>
            <person name="Wang K."/>
            <person name="Wang M."/>
            <person name="Wang X."/>
            <person name="Warfsmann J."/>
            <person name="Weissenbach J."/>
            <person name="White D.D."/>
            <person name="White J.D."/>
            <person name="Wiley G.B."/>
            <person name="Wincker P."/>
            <person name="Xing Y."/>
            <person name="Yang L."/>
            <person name="Yao Z."/>
            <person name="Ying F."/>
            <person name="Zhai J."/>
            <person name="Zhou L."/>
            <person name="Zuber A."/>
            <person name="Denarie J."/>
            <person name="Dixon R.A."/>
            <person name="May G.D."/>
            <person name="Schwartz D.C."/>
            <person name="Rogers J."/>
            <person name="Quetier F."/>
            <person name="Town C.D."/>
            <person name="Roe B.A."/>
        </authorList>
    </citation>
    <scope>NUCLEOTIDE SEQUENCE [LARGE SCALE GENOMIC DNA]</scope>
    <source>
        <strain evidence="2">A17</strain>
        <strain evidence="3 4">cv. Jemalong A17</strain>
    </source>
</reference>